<evidence type="ECO:0000256" key="10">
    <source>
        <dbReference type="PIRSR" id="PIRSR001191-1"/>
    </source>
</evidence>
<evidence type="ECO:0000256" key="1">
    <source>
        <dbReference type="ARBA" id="ARBA00010370"/>
    </source>
</evidence>
<feature type="modified residue" description="Phosphotyrosine; by PKDCC" evidence="14">
    <location>
        <position position="420"/>
    </location>
</feature>
<dbReference type="InterPro" id="IPR006026">
    <property type="entry name" value="Peptidase_Metallo"/>
</dbReference>
<comment type="similarity">
    <text evidence="1">Belongs to the peptidase M10A family.</text>
</comment>
<evidence type="ECO:0000256" key="8">
    <source>
        <dbReference type="ARBA" id="ARBA00023049"/>
    </source>
</evidence>
<evidence type="ECO:0000256" key="14">
    <source>
        <dbReference type="PIRSR" id="PIRSR621190-4"/>
    </source>
</evidence>
<keyword evidence="5" id="KW-0677">Repeat</keyword>
<evidence type="ECO:0000256" key="6">
    <source>
        <dbReference type="ARBA" id="ARBA00022801"/>
    </source>
</evidence>
<feature type="region of interest" description="Disordered" evidence="16">
    <location>
        <begin position="204"/>
        <end position="335"/>
    </location>
</feature>
<feature type="active site" evidence="10">
    <location>
        <position position="126"/>
    </location>
</feature>
<dbReference type="CDD" id="cd00094">
    <property type="entry name" value="HX"/>
    <property type="match status" value="1"/>
</dbReference>
<feature type="binding site" evidence="12">
    <location>
        <position position="73"/>
    </location>
    <ligand>
        <name>Ca(2+)</name>
        <dbReference type="ChEBI" id="CHEBI:29108"/>
        <label>3</label>
    </ligand>
</feature>
<dbReference type="PRINTS" id="PR00138">
    <property type="entry name" value="MATRIXIN"/>
</dbReference>
<dbReference type="Gene3D" id="3.40.390.10">
    <property type="entry name" value="Collagenase (Catalytic Domain)"/>
    <property type="match status" value="1"/>
</dbReference>
<dbReference type="GO" id="GO:0008270">
    <property type="term" value="F:zinc ion binding"/>
    <property type="evidence" value="ECO:0007669"/>
    <property type="project" value="InterPro"/>
</dbReference>
<keyword evidence="4" id="KW-0732">Signal</keyword>
<evidence type="ECO:0000313" key="18">
    <source>
        <dbReference type="EMBL" id="SSX10537.1"/>
    </source>
</evidence>
<dbReference type="InterPro" id="IPR024079">
    <property type="entry name" value="MetalloPept_cat_dom_sf"/>
</dbReference>
<dbReference type="GO" id="GO:0005615">
    <property type="term" value="C:extracellular space"/>
    <property type="evidence" value="ECO:0007669"/>
    <property type="project" value="TreeGrafter"/>
</dbReference>
<dbReference type="OMA" id="DPRYPQD"/>
<dbReference type="GO" id="GO:0004222">
    <property type="term" value="F:metalloendopeptidase activity"/>
    <property type="evidence" value="ECO:0007669"/>
    <property type="project" value="InterPro"/>
</dbReference>
<feature type="repeat" description="Hemopexin" evidence="15">
    <location>
        <begin position="386"/>
        <end position="431"/>
    </location>
</feature>
<feature type="binding site" evidence="12">
    <location>
        <position position="68"/>
    </location>
    <ligand>
        <name>Zn(2+)</name>
        <dbReference type="ChEBI" id="CHEBI:29105"/>
        <label>1</label>
    </ligand>
</feature>
<dbReference type="Gene3D" id="2.110.10.10">
    <property type="entry name" value="Hemopexin-like domain"/>
    <property type="match status" value="1"/>
</dbReference>
<dbReference type="GO" id="GO:0031012">
    <property type="term" value="C:extracellular matrix"/>
    <property type="evidence" value="ECO:0007669"/>
    <property type="project" value="InterPro"/>
</dbReference>
<evidence type="ECO:0000256" key="2">
    <source>
        <dbReference type="ARBA" id="ARBA00022670"/>
    </source>
</evidence>
<feature type="binding site" evidence="12">
    <location>
        <position position="66"/>
    </location>
    <ligand>
        <name>Zn(2+)</name>
        <dbReference type="ChEBI" id="CHEBI:29105"/>
        <label>1</label>
    </ligand>
</feature>
<keyword evidence="7 11" id="KW-0862">Zinc</keyword>
<keyword evidence="6" id="KW-0378">Hydrolase</keyword>
<evidence type="ECO:0000256" key="7">
    <source>
        <dbReference type="ARBA" id="ARBA00022833"/>
    </source>
</evidence>
<feature type="compositionally biased region" description="Basic and acidic residues" evidence="16">
    <location>
        <begin position="211"/>
        <end position="291"/>
    </location>
</feature>
<evidence type="ECO:0000256" key="13">
    <source>
        <dbReference type="PIRSR" id="PIRSR621190-3"/>
    </source>
</evidence>
<evidence type="ECO:0000256" key="12">
    <source>
        <dbReference type="PIRSR" id="PIRSR621190-2"/>
    </source>
</evidence>
<feature type="binding site" evidence="12">
    <location>
        <position position="99"/>
    </location>
    <ligand>
        <name>Ca(2+)</name>
        <dbReference type="ChEBI" id="CHEBI:29108"/>
        <label>1</label>
    </ligand>
</feature>
<feature type="binding site" evidence="12">
    <location>
        <position position="74"/>
    </location>
    <ligand>
        <name>Ca(2+)</name>
        <dbReference type="ChEBI" id="CHEBI:29108"/>
        <label>3</label>
    </ligand>
</feature>
<dbReference type="PANTHER" id="PTHR10201:SF291">
    <property type="entry name" value="MATRIX METALLOPROTEINASE 1, ISOFORM C-RELATED"/>
    <property type="match status" value="1"/>
</dbReference>
<feature type="binding site" evidence="12">
    <location>
        <position position="143"/>
    </location>
    <ligand>
        <name>Zn(2+)</name>
        <dbReference type="ChEBI" id="CHEBI:29105"/>
        <label>2</label>
        <note>catalytic</note>
    </ligand>
</feature>
<keyword evidence="9" id="KW-0865">Zymogen</keyword>
<feature type="binding site" evidence="12">
    <location>
        <position position="343"/>
    </location>
    <ligand>
        <name>Ca(2+)</name>
        <dbReference type="ChEBI" id="CHEBI:29108"/>
        <label>5</label>
    </ligand>
</feature>
<feature type="disulfide bond" evidence="13">
    <location>
        <begin position="336"/>
        <end position="527"/>
    </location>
</feature>
<evidence type="ECO:0000256" key="5">
    <source>
        <dbReference type="ARBA" id="ARBA00022737"/>
    </source>
</evidence>
<dbReference type="PANTHER" id="PTHR10201">
    <property type="entry name" value="MATRIX METALLOPROTEINASE"/>
    <property type="match status" value="1"/>
</dbReference>
<evidence type="ECO:0000256" key="9">
    <source>
        <dbReference type="ARBA" id="ARBA00023145"/>
    </source>
</evidence>
<dbReference type="FunFam" id="2.110.10.10:FF:000018">
    <property type="entry name" value="Matrix metallopeptidase 25b"/>
    <property type="match status" value="1"/>
</dbReference>
<dbReference type="InterPro" id="IPR018487">
    <property type="entry name" value="Hemopexin-like_repeat"/>
</dbReference>
<dbReference type="GO" id="GO:0006508">
    <property type="term" value="P:proteolysis"/>
    <property type="evidence" value="ECO:0007669"/>
    <property type="project" value="UniProtKB-KW"/>
</dbReference>
<evidence type="ECO:0000259" key="17">
    <source>
        <dbReference type="SMART" id="SM00235"/>
    </source>
</evidence>
<sequence>MNKIIIGFTFFCFRLVNPRLDGLETGHVRRILRDALEVWASNSKLTFRETSNPDADIQVLFASRDHGDSYNFDGPGSVLAHAFYPGSGRGGDAHFDSEEIWELFNKRNENDDGPRGTSLMGVAVHEFGHSLGLGHSSVKGAIMFPWYQGYEMNKNLPEDDRIAIQTIYGSKEKKWGINPNRSYSVRNTTTSTTTTTTTTTIAPKYYYPDRPQYDVRREEERVKQETRKREREREIAIEKAKREREREREERERERVRQEREREREERERERTRRPSYDDREYHRPSYTEKPRKPHYHTTPRTTTRTTQIAPRREPHTPVHHPHKHPHHSNRKPSTCDTSYDAITMIRGEIFIFKNEYLWRVGPEGRVMDGYPHEIRRLWSKLPANLTHVDAVYENKDRKIIFFIGKQYYMFSTHNLDPGYPKYITELGLPASLNKIDAALVWGHNNRTYFYSGTMYWRFDEEVGRVELDYPRDMSMWRGIGYHIDTAFQYQGKTYFFKNKGYWEFNDYYMRVAHERQKSSAQRWMGCKMRSLDNELPSRRKAPLITDADYQEDDEDGRTSSSTQLLTHWHKYTFLIYIVLSIFNKKFSFF</sequence>
<feature type="repeat" description="Hemopexin" evidence="15">
    <location>
        <begin position="333"/>
        <end position="382"/>
    </location>
</feature>
<dbReference type="InterPro" id="IPR001818">
    <property type="entry name" value="Pept_M10_metallopeptidase"/>
</dbReference>
<feature type="binding site" evidence="12">
    <location>
        <position position="341"/>
    </location>
    <ligand>
        <name>Ca(2+)</name>
        <dbReference type="ChEBI" id="CHEBI:29108"/>
        <label>4</label>
    </ligand>
</feature>
<feature type="binding site" evidence="12">
    <location>
        <position position="92"/>
    </location>
    <ligand>
        <name>Ca(2+)</name>
        <dbReference type="ChEBI" id="CHEBI:29108"/>
        <label>2</label>
    </ligand>
</feature>
<evidence type="ECO:0000256" key="16">
    <source>
        <dbReference type="SAM" id="MobiDB-lite"/>
    </source>
</evidence>
<evidence type="ECO:0000256" key="3">
    <source>
        <dbReference type="ARBA" id="ARBA00022723"/>
    </source>
</evidence>
<feature type="binding site" evidence="11">
    <location>
        <position position="135"/>
    </location>
    <ligand>
        <name>Zn(2+)</name>
        <dbReference type="ChEBI" id="CHEBI:29105"/>
        <label>2</label>
        <note>catalytic</note>
    </ligand>
</feature>
<feature type="repeat" description="Hemopexin" evidence="15">
    <location>
        <begin position="481"/>
        <end position="527"/>
    </location>
</feature>
<feature type="binding site" evidence="12">
    <location>
        <position position="90"/>
    </location>
    <ligand>
        <name>Ca(2+)</name>
        <dbReference type="ChEBI" id="CHEBI:29108"/>
        <label>2</label>
    </ligand>
</feature>
<dbReference type="Pfam" id="PF00045">
    <property type="entry name" value="Hemopexin"/>
    <property type="match status" value="4"/>
</dbReference>
<dbReference type="SUPFAM" id="SSF55486">
    <property type="entry name" value="Metalloproteases ('zincins'), catalytic domain"/>
    <property type="match status" value="1"/>
</dbReference>
<keyword evidence="12" id="KW-0106">Calcium</keyword>
<protein>
    <submittedName>
        <fullName evidence="19">CSON002198 protein</fullName>
    </submittedName>
</protein>
<dbReference type="InterPro" id="IPR036375">
    <property type="entry name" value="Hemopexin-like_dom_sf"/>
</dbReference>
<comment type="cofactor">
    <cofactor evidence="12">
        <name>Zn(2+)</name>
        <dbReference type="ChEBI" id="CHEBI:29105"/>
    </cofactor>
    <text evidence="12">Binds 2 Zn(2+) ions per subunit.</text>
</comment>
<dbReference type="SMART" id="SM00235">
    <property type="entry name" value="ZnMc"/>
    <property type="match status" value="1"/>
</dbReference>
<dbReference type="EMBL" id="UFQS01001369">
    <property type="protein sequence ID" value="SSX10537.1"/>
    <property type="molecule type" value="Genomic_DNA"/>
</dbReference>
<feature type="repeat" description="Hemopexin" evidence="15">
    <location>
        <begin position="433"/>
        <end position="480"/>
    </location>
</feature>
<evidence type="ECO:0000256" key="15">
    <source>
        <dbReference type="PROSITE-ProRule" id="PRU01011"/>
    </source>
</evidence>
<dbReference type="AlphaFoldDB" id="A0A336MN21"/>
<evidence type="ECO:0000256" key="4">
    <source>
        <dbReference type="ARBA" id="ARBA00022729"/>
    </source>
</evidence>
<keyword evidence="8" id="KW-0482">Metalloprotease</keyword>
<feature type="binding site" evidence="12">
    <location>
        <position position="485"/>
    </location>
    <ligand>
        <name>Ca(2+)</name>
        <dbReference type="ChEBI" id="CHEBI:29108"/>
        <label>4</label>
    </ligand>
</feature>
<feature type="compositionally biased region" description="Basic residues" evidence="16">
    <location>
        <begin position="318"/>
        <end position="331"/>
    </location>
</feature>
<evidence type="ECO:0000256" key="11">
    <source>
        <dbReference type="PIRSR" id="PIRSR001191-2"/>
    </source>
</evidence>
<feature type="binding site" evidence="12">
    <location>
        <position position="56"/>
    </location>
    <ligand>
        <name>Ca(2+)</name>
        <dbReference type="ChEBI" id="CHEBI:29108"/>
        <label>2</label>
    </ligand>
</feature>
<dbReference type="InterPro" id="IPR000585">
    <property type="entry name" value="Hemopexin-like_dom"/>
</dbReference>
<feature type="binding site" evidence="12">
    <location>
        <position position="390"/>
    </location>
    <ligand>
        <name>Ca(2+)</name>
        <dbReference type="ChEBI" id="CHEBI:29108"/>
        <label>4</label>
    </ligand>
</feature>
<feature type="domain" description="Peptidase metallopeptidase" evidence="17">
    <location>
        <begin position="7"/>
        <end position="170"/>
    </location>
</feature>
<dbReference type="VEuPathDB" id="VectorBase:CSON002198"/>
<dbReference type="CDD" id="cd04278">
    <property type="entry name" value="ZnMc_MMP"/>
    <property type="match status" value="1"/>
</dbReference>
<dbReference type="PROSITE" id="PS51642">
    <property type="entry name" value="HEMOPEXIN_2"/>
    <property type="match status" value="4"/>
</dbReference>
<feature type="binding site" evidence="12">
    <location>
        <position position="94"/>
    </location>
    <ligand>
        <name>Zn(2+)</name>
        <dbReference type="ChEBI" id="CHEBI:29105"/>
        <label>1</label>
    </ligand>
</feature>
<reference evidence="19" key="2">
    <citation type="submission" date="2018-07" db="EMBL/GenBank/DDBJ databases">
        <authorList>
            <person name="Quirk P.G."/>
            <person name="Krulwich T.A."/>
        </authorList>
    </citation>
    <scope>NUCLEOTIDE SEQUENCE</scope>
</reference>
<dbReference type="InterPro" id="IPR021190">
    <property type="entry name" value="Pept_M10A"/>
</dbReference>
<feature type="binding site" evidence="12">
    <location>
        <position position="96"/>
    </location>
    <ligand>
        <name>Ca(2+)</name>
        <dbReference type="ChEBI" id="CHEBI:29108"/>
        <label>3</label>
    </ligand>
</feature>
<evidence type="ECO:0000313" key="19">
    <source>
        <dbReference type="EMBL" id="SSX30223.1"/>
    </source>
</evidence>
<keyword evidence="13" id="KW-1015">Disulfide bond</keyword>
<reference evidence="18" key="1">
    <citation type="submission" date="2018-04" db="EMBL/GenBank/DDBJ databases">
        <authorList>
            <person name="Go L.Y."/>
            <person name="Mitchell J.A."/>
        </authorList>
    </citation>
    <scope>NUCLEOTIDE SEQUENCE</scope>
    <source>
        <tissue evidence="18">Whole organism</tissue>
    </source>
</reference>
<dbReference type="SMART" id="SM00120">
    <property type="entry name" value="HX"/>
    <property type="match status" value="4"/>
</dbReference>
<keyword evidence="2" id="KW-0645">Protease</keyword>
<keyword evidence="3 11" id="KW-0479">Metal-binding</keyword>
<feature type="binding site" evidence="11">
    <location>
        <position position="125"/>
    </location>
    <ligand>
        <name>Zn(2+)</name>
        <dbReference type="ChEBI" id="CHEBI:29105"/>
        <label>2</label>
        <note>catalytic</note>
    </ligand>
</feature>
<comment type="cofactor">
    <cofactor evidence="12">
        <name>Ca(2+)</name>
        <dbReference type="ChEBI" id="CHEBI:29108"/>
    </cofactor>
    <text evidence="12">Can bind about 5 Ca(2+) ions per subunit.</text>
</comment>
<dbReference type="PIRSF" id="PIRSF001191">
    <property type="entry name" value="Peptidase_M10A_matrix"/>
    <property type="match status" value="1"/>
</dbReference>
<organism evidence="19">
    <name type="scientific">Culicoides sonorensis</name>
    <name type="common">Biting midge</name>
    <dbReference type="NCBI Taxonomy" id="179676"/>
    <lineage>
        <taxon>Eukaryota</taxon>
        <taxon>Metazoa</taxon>
        <taxon>Ecdysozoa</taxon>
        <taxon>Arthropoda</taxon>
        <taxon>Hexapoda</taxon>
        <taxon>Insecta</taxon>
        <taxon>Pterygota</taxon>
        <taxon>Neoptera</taxon>
        <taxon>Endopterygota</taxon>
        <taxon>Diptera</taxon>
        <taxon>Nematocera</taxon>
        <taxon>Chironomoidea</taxon>
        <taxon>Ceratopogonidae</taxon>
        <taxon>Ceratopogoninae</taxon>
        <taxon>Culicoides</taxon>
        <taxon>Monoculicoides</taxon>
    </lineage>
</organism>
<dbReference type="GO" id="GO:0030198">
    <property type="term" value="P:extracellular matrix organization"/>
    <property type="evidence" value="ECO:0007669"/>
    <property type="project" value="TreeGrafter"/>
</dbReference>
<feature type="binding site" evidence="12">
    <location>
        <position position="81"/>
    </location>
    <ligand>
        <name>Zn(2+)</name>
        <dbReference type="ChEBI" id="CHEBI:29105"/>
        <label>1</label>
    </ligand>
</feature>
<dbReference type="Pfam" id="PF00413">
    <property type="entry name" value="Peptidase_M10"/>
    <property type="match status" value="1"/>
</dbReference>
<dbReference type="InterPro" id="IPR033739">
    <property type="entry name" value="M10A_MMP"/>
</dbReference>
<dbReference type="SUPFAM" id="SSF50923">
    <property type="entry name" value="Hemopexin-like domain"/>
    <property type="match status" value="1"/>
</dbReference>
<gene>
    <name evidence="19" type="primary">CSON002198</name>
</gene>
<accession>A0A336MN21</accession>
<name>A0A336MN21_CULSO</name>
<feature type="binding site" evidence="11">
    <location>
        <position position="129"/>
    </location>
    <ligand>
        <name>Zn(2+)</name>
        <dbReference type="ChEBI" id="CHEBI:29105"/>
        <label>2</label>
        <note>catalytic</note>
    </ligand>
</feature>
<feature type="binding site" evidence="12">
    <location>
        <position position="439"/>
    </location>
    <ligand>
        <name>Ca(2+)</name>
        <dbReference type="ChEBI" id="CHEBI:29108"/>
        <label>5</label>
    </ligand>
</feature>
<dbReference type="EMBL" id="UFQT01001369">
    <property type="protein sequence ID" value="SSX30223.1"/>
    <property type="molecule type" value="Genomic_DNA"/>
</dbReference>
<dbReference type="GO" id="GO:0030574">
    <property type="term" value="P:collagen catabolic process"/>
    <property type="evidence" value="ECO:0007669"/>
    <property type="project" value="TreeGrafter"/>
</dbReference>
<proteinExistence type="inferred from homology"/>
<feature type="binding site" evidence="12">
    <location>
        <position position="99"/>
    </location>
    <ligand>
        <name>Ca(2+)</name>
        <dbReference type="ChEBI" id="CHEBI:29108"/>
        <label>3</label>
    </ligand>
</feature>